<dbReference type="Proteomes" id="UP000624159">
    <property type="component" value="Unassembled WGS sequence"/>
</dbReference>
<keyword evidence="2" id="KW-1185">Reference proteome</keyword>
<evidence type="ECO:0000313" key="1">
    <source>
        <dbReference type="EMBL" id="MBH1932377.1"/>
    </source>
</evidence>
<name>A0ABS0MLW5_SERRU</name>
<dbReference type="RefSeq" id="WP_197664844.1">
    <property type="nucleotide sequence ID" value="NZ_JADULK010000017.1"/>
</dbReference>
<accession>A0ABS0MLW5</accession>
<gene>
    <name evidence="1" type="ORF">I5U13_22220</name>
</gene>
<sequence>MAKAKVRPVSTGMSREALNALIKTTRTIASESSKDTDARLAEYSKVHAACN</sequence>
<evidence type="ECO:0000313" key="2">
    <source>
        <dbReference type="Proteomes" id="UP000624159"/>
    </source>
</evidence>
<organism evidence="1 2">
    <name type="scientific">Serratia rubidaea</name>
    <name type="common">Serratia marinorubra</name>
    <dbReference type="NCBI Taxonomy" id="61652"/>
    <lineage>
        <taxon>Bacteria</taxon>
        <taxon>Pseudomonadati</taxon>
        <taxon>Pseudomonadota</taxon>
        <taxon>Gammaproteobacteria</taxon>
        <taxon>Enterobacterales</taxon>
        <taxon>Yersiniaceae</taxon>
        <taxon>Serratia</taxon>
    </lineage>
</organism>
<dbReference type="EMBL" id="JADULK010000017">
    <property type="protein sequence ID" value="MBH1932377.1"/>
    <property type="molecule type" value="Genomic_DNA"/>
</dbReference>
<protein>
    <submittedName>
        <fullName evidence="1">Uncharacterized protein</fullName>
    </submittedName>
</protein>
<comment type="caution">
    <text evidence="1">The sequence shown here is derived from an EMBL/GenBank/DDBJ whole genome shotgun (WGS) entry which is preliminary data.</text>
</comment>
<reference evidence="1 2" key="1">
    <citation type="submission" date="2020-11" db="EMBL/GenBank/DDBJ databases">
        <title>Enhanced detection system for hospital associated transmission using whole genome sequencing surveillance.</title>
        <authorList>
            <person name="Harrison L.H."/>
            <person name="Van Tyne D."/>
            <person name="Marsh J.W."/>
            <person name="Griffith M.P."/>
            <person name="Snyder D.J."/>
            <person name="Cooper V.S."/>
            <person name="Mustapha M."/>
        </authorList>
    </citation>
    <scope>NUCLEOTIDE SEQUENCE [LARGE SCALE GENOMIC DNA]</scope>
    <source>
        <strain evidence="1 2">SER00230</strain>
    </source>
</reference>
<proteinExistence type="predicted"/>